<sequence>MSLDLKAIKKDSFDITADTAPGKYFESTTDGHKIYYRIWKPTGPIKAQAIYFHGIGEHIERYDATFTKYAANGILIRGMDWRGHGRTVKSNKNGIQGYATSFEQVQVDMLQLYNLDIDGVSKDLPTFVFGHSMGGLLALVFTKNHHKSLRNFRGVIAQAPALAPGNPPPPALKFVVRSVGKLIPKLTQPSNLDATGINSSEAEVEAYLRDPLNHGVISVEVVNDMYDAAEDLKRSAADFKFPLIMYHSSIDKLTNAAASKEYFATVGSSDKIYHQYEAELKLGHEIHNEHSVKDSIIGEYTAWMLERA</sequence>
<dbReference type="STRING" id="329046.A0A1Y2BX52"/>
<dbReference type="GO" id="GO:0016787">
    <property type="term" value="F:hydrolase activity"/>
    <property type="evidence" value="ECO:0007669"/>
    <property type="project" value="UniProtKB-KW"/>
</dbReference>
<dbReference type="Gene3D" id="3.40.50.1820">
    <property type="entry name" value="alpha/beta hydrolase"/>
    <property type="match status" value="1"/>
</dbReference>
<comment type="caution">
    <text evidence="2">The sequence shown here is derived from an EMBL/GenBank/DDBJ whole genome shotgun (WGS) entry which is preliminary data.</text>
</comment>
<reference evidence="2 3" key="1">
    <citation type="submission" date="2016-07" db="EMBL/GenBank/DDBJ databases">
        <title>Pervasive Adenine N6-methylation of Active Genes in Fungi.</title>
        <authorList>
            <consortium name="DOE Joint Genome Institute"/>
            <person name="Mondo S.J."/>
            <person name="Dannebaum R.O."/>
            <person name="Kuo R.C."/>
            <person name="Labutti K."/>
            <person name="Haridas S."/>
            <person name="Kuo A."/>
            <person name="Salamov A."/>
            <person name="Ahrendt S.R."/>
            <person name="Lipzen A."/>
            <person name="Sullivan W."/>
            <person name="Andreopoulos W.B."/>
            <person name="Clum A."/>
            <person name="Lindquist E."/>
            <person name="Daum C."/>
            <person name="Ramamoorthy G.K."/>
            <person name="Gryganskyi A."/>
            <person name="Culley D."/>
            <person name="Magnuson J.K."/>
            <person name="James T.Y."/>
            <person name="O'Malley M.A."/>
            <person name="Stajich J.E."/>
            <person name="Spatafora J.W."/>
            <person name="Visel A."/>
            <person name="Grigoriev I.V."/>
        </authorList>
    </citation>
    <scope>NUCLEOTIDE SEQUENCE [LARGE SCALE GENOMIC DNA]</scope>
    <source>
        <strain evidence="2 3">JEL800</strain>
    </source>
</reference>
<gene>
    <name evidence="2" type="ORF">BCR33DRAFT_768678</name>
</gene>
<dbReference type="InterPro" id="IPR029058">
    <property type="entry name" value="AB_hydrolase_fold"/>
</dbReference>
<dbReference type="PANTHER" id="PTHR11614">
    <property type="entry name" value="PHOSPHOLIPASE-RELATED"/>
    <property type="match status" value="1"/>
</dbReference>
<accession>A0A1Y2BX52</accession>
<keyword evidence="2" id="KW-0378">Hydrolase</keyword>
<dbReference type="Pfam" id="PF12146">
    <property type="entry name" value="Hydrolase_4"/>
    <property type="match status" value="1"/>
</dbReference>
<dbReference type="OrthoDB" id="10249433at2759"/>
<evidence type="ECO:0000313" key="3">
    <source>
        <dbReference type="Proteomes" id="UP000193642"/>
    </source>
</evidence>
<dbReference type="EMBL" id="MCGO01000040">
    <property type="protein sequence ID" value="ORY39318.1"/>
    <property type="molecule type" value="Genomic_DNA"/>
</dbReference>
<organism evidence="2 3">
    <name type="scientific">Rhizoclosmatium globosum</name>
    <dbReference type="NCBI Taxonomy" id="329046"/>
    <lineage>
        <taxon>Eukaryota</taxon>
        <taxon>Fungi</taxon>
        <taxon>Fungi incertae sedis</taxon>
        <taxon>Chytridiomycota</taxon>
        <taxon>Chytridiomycota incertae sedis</taxon>
        <taxon>Chytridiomycetes</taxon>
        <taxon>Chytridiales</taxon>
        <taxon>Chytriomycetaceae</taxon>
        <taxon>Rhizoclosmatium</taxon>
    </lineage>
</organism>
<dbReference type="SUPFAM" id="SSF53474">
    <property type="entry name" value="alpha/beta-Hydrolases"/>
    <property type="match status" value="1"/>
</dbReference>
<evidence type="ECO:0000313" key="2">
    <source>
        <dbReference type="EMBL" id="ORY39318.1"/>
    </source>
</evidence>
<name>A0A1Y2BX52_9FUNG</name>
<evidence type="ECO:0000259" key="1">
    <source>
        <dbReference type="Pfam" id="PF12146"/>
    </source>
</evidence>
<dbReference type="InterPro" id="IPR022742">
    <property type="entry name" value="Hydrolase_4"/>
</dbReference>
<protein>
    <submittedName>
        <fullName evidence="2">Alpha/beta-hydrolase</fullName>
    </submittedName>
</protein>
<proteinExistence type="predicted"/>
<keyword evidence="3" id="KW-1185">Reference proteome</keyword>
<dbReference type="Proteomes" id="UP000193642">
    <property type="component" value="Unassembled WGS sequence"/>
</dbReference>
<dbReference type="AlphaFoldDB" id="A0A1Y2BX52"/>
<dbReference type="InterPro" id="IPR051044">
    <property type="entry name" value="MAG_DAG_Lipase"/>
</dbReference>
<feature type="domain" description="Serine aminopeptidase S33" evidence="1">
    <location>
        <begin position="45"/>
        <end position="290"/>
    </location>
</feature>